<evidence type="ECO:0000256" key="7">
    <source>
        <dbReference type="ARBA" id="ARBA00023316"/>
    </source>
</evidence>
<evidence type="ECO:0000259" key="8">
    <source>
        <dbReference type="Pfam" id="PF01522"/>
    </source>
</evidence>
<dbReference type="InterPro" id="IPR002509">
    <property type="entry name" value="NODB_dom"/>
</dbReference>
<organism evidence="9 10">
    <name type="scientific">Saitozyma podzolica</name>
    <dbReference type="NCBI Taxonomy" id="1890683"/>
    <lineage>
        <taxon>Eukaryota</taxon>
        <taxon>Fungi</taxon>
        <taxon>Dikarya</taxon>
        <taxon>Basidiomycota</taxon>
        <taxon>Agaricomycotina</taxon>
        <taxon>Tremellomycetes</taxon>
        <taxon>Tremellales</taxon>
        <taxon>Trimorphomycetaceae</taxon>
        <taxon>Saitozyma</taxon>
    </lineage>
</organism>
<dbReference type="AlphaFoldDB" id="A0A427YT94"/>
<dbReference type="GO" id="GO:0098552">
    <property type="term" value="C:side of membrane"/>
    <property type="evidence" value="ECO:0007669"/>
    <property type="project" value="UniProtKB-KW"/>
</dbReference>
<feature type="domain" description="NodB homology" evidence="8">
    <location>
        <begin position="77"/>
        <end position="165"/>
    </location>
</feature>
<dbReference type="GO" id="GO:0005975">
    <property type="term" value="P:carbohydrate metabolic process"/>
    <property type="evidence" value="ECO:0007669"/>
    <property type="project" value="InterPro"/>
</dbReference>
<dbReference type="PANTHER" id="PTHR43123:SF1">
    <property type="entry name" value="POLYSACCHARIDE DEACETYLASE-RELATED"/>
    <property type="match status" value="1"/>
</dbReference>
<dbReference type="STRING" id="1890683.A0A427YT94"/>
<dbReference type="SUPFAM" id="SSF88713">
    <property type="entry name" value="Glycoside hydrolase/deacetylase"/>
    <property type="match status" value="1"/>
</dbReference>
<evidence type="ECO:0000256" key="5">
    <source>
        <dbReference type="ARBA" id="ARBA00023180"/>
    </source>
</evidence>
<dbReference type="PANTHER" id="PTHR43123">
    <property type="entry name" value="POLYSACCHARIDE DEACETYLASE-RELATED"/>
    <property type="match status" value="1"/>
</dbReference>
<accession>A0A427YT94</accession>
<evidence type="ECO:0000313" key="9">
    <source>
        <dbReference type="EMBL" id="RSH94231.1"/>
    </source>
</evidence>
<dbReference type="Proteomes" id="UP000279259">
    <property type="component" value="Unassembled WGS sequence"/>
</dbReference>
<dbReference type="InterPro" id="IPR011330">
    <property type="entry name" value="Glyco_hydro/deAcase_b/a-brl"/>
</dbReference>
<name>A0A427YT94_9TREE</name>
<keyword evidence="10" id="KW-1185">Reference proteome</keyword>
<evidence type="ECO:0000313" key="10">
    <source>
        <dbReference type="Proteomes" id="UP000279259"/>
    </source>
</evidence>
<keyword evidence="5" id="KW-0325">Glycoprotein</keyword>
<evidence type="ECO:0000256" key="3">
    <source>
        <dbReference type="ARBA" id="ARBA00022622"/>
    </source>
</evidence>
<comment type="caution">
    <text evidence="9">The sequence shown here is derived from an EMBL/GenBank/DDBJ whole genome shotgun (WGS) entry which is preliminary data.</text>
</comment>
<evidence type="ECO:0000256" key="6">
    <source>
        <dbReference type="ARBA" id="ARBA00023288"/>
    </source>
</evidence>
<dbReference type="GO" id="GO:0016810">
    <property type="term" value="F:hydrolase activity, acting on carbon-nitrogen (but not peptide) bonds"/>
    <property type="evidence" value="ECO:0007669"/>
    <property type="project" value="InterPro"/>
</dbReference>
<evidence type="ECO:0000256" key="2">
    <source>
        <dbReference type="ARBA" id="ARBA00022475"/>
    </source>
</evidence>
<protein>
    <recommendedName>
        <fullName evidence="8">NodB homology domain-containing protein</fullName>
    </recommendedName>
</protein>
<dbReference type="Pfam" id="PF01522">
    <property type="entry name" value="Polysacc_deac_1"/>
    <property type="match status" value="1"/>
</dbReference>
<dbReference type="Gene3D" id="3.20.20.370">
    <property type="entry name" value="Glycoside hydrolase/deacetylase"/>
    <property type="match status" value="1"/>
</dbReference>
<keyword evidence="4" id="KW-0472">Membrane</keyword>
<keyword evidence="2" id="KW-1003">Cell membrane</keyword>
<proteinExistence type="predicted"/>
<comment type="subcellular location">
    <subcellularLocation>
        <location evidence="1">Cell membrane</location>
        <topology evidence="1">Lipid-anchor</topology>
        <topology evidence="1">GPI-anchor</topology>
    </subcellularLocation>
</comment>
<dbReference type="OrthoDB" id="9970124at2759"/>
<sequence>MVADKYQEQWLEREFVGYGFNQPDPKWPGGAKIAVSFVVQFNMGAESSVEEGDPLSESYLLEIPKNLPVPTRNENTEMMYEYGGREGVARVLSLFKKHNMPLTWNVYTRALEKAPYWLKPILDSGAEISLAGDRYLDHFTTKPEVEDEMINTAIDKLQALTGDKTLPEAWMVERRSNMSIKLYSLAHKERSLPLLYSSDSNADDLPYWDPSPTGEGGLLMVPFPYDCTDARFNMRGSGWASPKDYFLHLKDTFDCLYMEGEKGEGKMMTVLLHPHIIGRAGRIAWFEKFLEYIESKEGVWLARRKDIAAHWTETFPYDPKTAFGQTKVAECGQI</sequence>
<evidence type="ECO:0000256" key="4">
    <source>
        <dbReference type="ARBA" id="ARBA00023136"/>
    </source>
</evidence>
<keyword evidence="6" id="KW-0449">Lipoprotein</keyword>
<dbReference type="EMBL" id="RSCD01000002">
    <property type="protein sequence ID" value="RSH94231.1"/>
    <property type="molecule type" value="Genomic_DNA"/>
</dbReference>
<dbReference type="GO" id="GO:0071555">
    <property type="term" value="P:cell wall organization"/>
    <property type="evidence" value="ECO:0007669"/>
    <property type="project" value="UniProtKB-KW"/>
</dbReference>
<reference evidence="9 10" key="1">
    <citation type="submission" date="2018-11" db="EMBL/GenBank/DDBJ databases">
        <title>Genome sequence of Saitozyma podzolica DSM 27192.</title>
        <authorList>
            <person name="Aliyu H."/>
            <person name="Gorte O."/>
            <person name="Ochsenreither K."/>
        </authorList>
    </citation>
    <scope>NUCLEOTIDE SEQUENCE [LARGE SCALE GENOMIC DNA]</scope>
    <source>
        <strain evidence="9 10">DSM 27192</strain>
    </source>
</reference>
<gene>
    <name evidence="9" type="ORF">EHS25_004034</name>
</gene>
<keyword evidence="7" id="KW-0961">Cell wall biogenesis/degradation</keyword>
<dbReference type="GO" id="GO:0005886">
    <property type="term" value="C:plasma membrane"/>
    <property type="evidence" value="ECO:0007669"/>
    <property type="project" value="UniProtKB-SubCell"/>
</dbReference>
<evidence type="ECO:0000256" key="1">
    <source>
        <dbReference type="ARBA" id="ARBA00004609"/>
    </source>
</evidence>
<keyword evidence="3" id="KW-0336">GPI-anchor</keyword>